<reference evidence="1" key="1">
    <citation type="submission" date="2018-05" db="EMBL/GenBank/DDBJ databases">
        <authorList>
            <person name="Lanie J.A."/>
            <person name="Ng W.-L."/>
            <person name="Kazmierczak K.M."/>
            <person name="Andrzejewski T.M."/>
            <person name="Davidsen T.M."/>
            <person name="Wayne K.J."/>
            <person name="Tettelin H."/>
            <person name="Glass J.I."/>
            <person name="Rusch D."/>
            <person name="Podicherti R."/>
            <person name="Tsui H.-C.T."/>
            <person name="Winkler M.E."/>
        </authorList>
    </citation>
    <scope>NUCLEOTIDE SEQUENCE</scope>
</reference>
<name>A0A381XEA1_9ZZZZ</name>
<dbReference type="AlphaFoldDB" id="A0A381XEA1"/>
<evidence type="ECO:0000313" key="1">
    <source>
        <dbReference type="EMBL" id="SVA63074.1"/>
    </source>
</evidence>
<accession>A0A381XEA1</accession>
<proteinExistence type="predicted"/>
<gene>
    <name evidence="1" type="ORF">METZ01_LOCUS115928</name>
</gene>
<organism evidence="1">
    <name type="scientific">marine metagenome</name>
    <dbReference type="NCBI Taxonomy" id="408172"/>
    <lineage>
        <taxon>unclassified sequences</taxon>
        <taxon>metagenomes</taxon>
        <taxon>ecological metagenomes</taxon>
    </lineage>
</organism>
<dbReference type="EMBL" id="UINC01014868">
    <property type="protein sequence ID" value="SVA63074.1"/>
    <property type="molecule type" value="Genomic_DNA"/>
</dbReference>
<sequence>MRQGVADRPAQFAQAKGVQEGFHLVANPHRTVLQVPVVKTQPGINKALGQAATPGRFDLARKVVGHARDRIVVERDIADFADVVAGDIANNHCRIVLGGQAIDRFAIR</sequence>
<feature type="non-terminal residue" evidence="1">
    <location>
        <position position="108"/>
    </location>
</feature>
<protein>
    <submittedName>
        <fullName evidence="1">Uncharacterized protein</fullName>
    </submittedName>
</protein>